<dbReference type="InterPro" id="IPR010985">
    <property type="entry name" value="Ribbon_hlx_hlx"/>
</dbReference>
<dbReference type="Pfam" id="PF12441">
    <property type="entry name" value="CopG_antitoxin"/>
    <property type="match status" value="1"/>
</dbReference>
<dbReference type="InterPro" id="IPR022148">
    <property type="entry name" value="CopG_antitoxin"/>
</dbReference>
<proteinExistence type="predicted"/>
<sequence length="93" mass="10370">MSSKLPAFATDEEAEAFLDRGDLSEFIASDRLKPASFEFAPKEKTVSMRMPEALLDAVRTAARQEGIPYQRYIRLTLERAIAARPAPLKRDAG</sequence>
<name>A0A2T4ZHT6_9HYPH</name>
<dbReference type="SUPFAM" id="SSF47598">
    <property type="entry name" value="Ribbon-helix-helix"/>
    <property type="match status" value="1"/>
</dbReference>
<protein>
    <submittedName>
        <fullName evidence="1">Putative DNA binding CopG/RHH family protein</fullName>
    </submittedName>
</protein>
<dbReference type="AlphaFoldDB" id="A0A2T4ZHT6"/>
<comment type="caution">
    <text evidence="1">The sequence shown here is derived from an EMBL/GenBank/DDBJ whole genome shotgun (WGS) entry which is preliminary data.</text>
</comment>
<organism evidence="1 2">
    <name type="scientific">Phreatobacter oligotrophus</name>
    <dbReference type="NCBI Taxonomy" id="1122261"/>
    <lineage>
        <taxon>Bacteria</taxon>
        <taxon>Pseudomonadati</taxon>
        <taxon>Pseudomonadota</taxon>
        <taxon>Alphaproteobacteria</taxon>
        <taxon>Hyphomicrobiales</taxon>
        <taxon>Phreatobacteraceae</taxon>
        <taxon>Phreatobacter</taxon>
    </lineage>
</organism>
<evidence type="ECO:0000313" key="1">
    <source>
        <dbReference type="EMBL" id="PTM61546.1"/>
    </source>
</evidence>
<accession>A0A2T4ZHT6</accession>
<dbReference type="GO" id="GO:0006355">
    <property type="term" value="P:regulation of DNA-templated transcription"/>
    <property type="evidence" value="ECO:0007669"/>
    <property type="project" value="InterPro"/>
</dbReference>
<dbReference type="EMBL" id="PZZL01000001">
    <property type="protein sequence ID" value="PTM61546.1"/>
    <property type="molecule type" value="Genomic_DNA"/>
</dbReference>
<dbReference type="RefSeq" id="WP_108174012.1">
    <property type="nucleotide sequence ID" value="NZ_PZZL01000001.1"/>
</dbReference>
<keyword evidence="2" id="KW-1185">Reference proteome</keyword>
<evidence type="ECO:0000313" key="2">
    <source>
        <dbReference type="Proteomes" id="UP000241808"/>
    </source>
</evidence>
<dbReference type="OrthoDB" id="1551132at2"/>
<gene>
    <name evidence="1" type="ORF">C8P69_101216</name>
</gene>
<reference evidence="1 2" key="1">
    <citation type="submission" date="2018-04" db="EMBL/GenBank/DDBJ databases">
        <title>Genomic Encyclopedia of Archaeal and Bacterial Type Strains, Phase II (KMG-II): from individual species to whole genera.</title>
        <authorList>
            <person name="Goeker M."/>
        </authorList>
    </citation>
    <scope>NUCLEOTIDE SEQUENCE [LARGE SCALE GENOMIC DNA]</scope>
    <source>
        <strain evidence="1 2">DSM 25521</strain>
    </source>
</reference>
<dbReference type="Proteomes" id="UP000241808">
    <property type="component" value="Unassembled WGS sequence"/>
</dbReference>